<keyword evidence="1" id="KW-0472">Membrane</keyword>
<dbReference type="eggNOG" id="COG3647">
    <property type="taxonomic scope" value="Bacteria"/>
</dbReference>
<evidence type="ECO:0000256" key="1">
    <source>
        <dbReference type="SAM" id="Phobius"/>
    </source>
</evidence>
<accession>B1ZZG5</accession>
<evidence type="ECO:0000313" key="2">
    <source>
        <dbReference type="EMBL" id="ACB76368.1"/>
    </source>
</evidence>
<dbReference type="InterPro" id="IPR014509">
    <property type="entry name" value="YjdF-like"/>
</dbReference>
<name>B1ZZG5_OPITP</name>
<dbReference type="KEGG" id="ote:Oter_3088"/>
<feature type="transmembrane region" description="Helical" evidence="1">
    <location>
        <begin position="98"/>
        <end position="115"/>
    </location>
</feature>
<feature type="transmembrane region" description="Helical" evidence="1">
    <location>
        <begin position="174"/>
        <end position="192"/>
    </location>
</feature>
<dbReference type="HOGENOM" id="CLU_087528_0_0_0"/>
<dbReference type="InterPro" id="IPR058534">
    <property type="entry name" value="YjdF"/>
</dbReference>
<keyword evidence="1" id="KW-0812">Transmembrane</keyword>
<reference evidence="2 3" key="1">
    <citation type="journal article" date="2011" name="J. Bacteriol.">
        <title>Genome sequence of the verrucomicrobium Opitutus terrae PB90-1, an abundant inhabitant of rice paddy soil ecosystems.</title>
        <authorList>
            <person name="van Passel M.W."/>
            <person name="Kant R."/>
            <person name="Palva A."/>
            <person name="Copeland A."/>
            <person name="Lucas S."/>
            <person name="Lapidus A."/>
            <person name="Glavina del Rio T."/>
            <person name="Pitluck S."/>
            <person name="Goltsman E."/>
            <person name="Clum A."/>
            <person name="Sun H."/>
            <person name="Schmutz J."/>
            <person name="Larimer F.W."/>
            <person name="Land M.L."/>
            <person name="Hauser L."/>
            <person name="Kyrpides N."/>
            <person name="Mikhailova N."/>
            <person name="Richardson P.P."/>
            <person name="Janssen P.H."/>
            <person name="de Vos W.M."/>
            <person name="Smidt H."/>
        </authorList>
    </citation>
    <scope>NUCLEOTIDE SEQUENCE [LARGE SCALE GENOMIC DNA]</scope>
    <source>
        <strain evidence="3">DSM 11246 / JCM 15787 / PB90-1</strain>
    </source>
</reference>
<dbReference type="Proteomes" id="UP000007013">
    <property type="component" value="Chromosome"/>
</dbReference>
<keyword evidence="3" id="KW-1185">Reference proteome</keyword>
<dbReference type="RefSeq" id="WP_012375897.1">
    <property type="nucleotide sequence ID" value="NC_010571.1"/>
</dbReference>
<protein>
    <submittedName>
        <fullName evidence="2">Membrane protein</fullName>
    </submittedName>
</protein>
<evidence type="ECO:0000313" key="3">
    <source>
        <dbReference type="Proteomes" id="UP000007013"/>
    </source>
</evidence>
<dbReference type="AlphaFoldDB" id="B1ZZG5"/>
<feature type="transmembrane region" description="Helical" evidence="1">
    <location>
        <begin position="127"/>
        <end position="145"/>
    </location>
</feature>
<dbReference type="OrthoDB" id="9786473at2"/>
<feature type="transmembrane region" description="Helical" evidence="1">
    <location>
        <begin position="27"/>
        <end position="47"/>
    </location>
</feature>
<organism evidence="2 3">
    <name type="scientific">Opitutus terrae (strain DSM 11246 / JCM 15787 / PB90-1)</name>
    <dbReference type="NCBI Taxonomy" id="452637"/>
    <lineage>
        <taxon>Bacteria</taxon>
        <taxon>Pseudomonadati</taxon>
        <taxon>Verrucomicrobiota</taxon>
        <taxon>Opitutia</taxon>
        <taxon>Opitutales</taxon>
        <taxon>Opitutaceae</taxon>
        <taxon>Opitutus</taxon>
    </lineage>
</organism>
<dbReference type="PIRSF" id="PIRSF020606">
    <property type="entry name" value="UCP020606"/>
    <property type="match status" value="1"/>
</dbReference>
<proteinExistence type="predicted"/>
<dbReference type="Pfam" id="PF09997">
    <property type="entry name" value="DUF2238"/>
    <property type="match status" value="1"/>
</dbReference>
<gene>
    <name evidence="2" type="ordered locus">Oter_3088</name>
</gene>
<sequence>MDRRLVWFVALLVPVLAWSWIHPHDRFTWWLEVLPVVIGVPLVVAFHRRFPLSTLLLVLIWCHCVILIVGGHYTYARVPLGDWAREWFGWSRNHYDKLGHFAQGFVPAILARELLVRTSPLKASRWLGFLVVCVCLAFSACYELIEWLTAIASGAAAEDFLGTQGDPWDTQTDMAMALVGAVCALVALSRWHDRSIARVLVRARKNETAP</sequence>
<feature type="transmembrane region" description="Helical" evidence="1">
    <location>
        <begin position="54"/>
        <end position="78"/>
    </location>
</feature>
<keyword evidence="1" id="KW-1133">Transmembrane helix</keyword>
<dbReference type="EMBL" id="CP001032">
    <property type="protein sequence ID" value="ACB76368.1"/>
    <property type="molecule type" value="Genomic_DNA"/>
</dbReference>